<reference evidence="1" key="1">
    <citation type="submission" date="2018-05" db="EMBL/GenBank/DDBJ databases">
        <authorList>
            <person name="Lanie J.A."/>
            <person name="Ng W.-L."/>
            <person name="Kazmierczak K.M."/>
            <person name="Andrzejewski T.M."/>
            <person name="Davidsen T.M."/>
            <person name="Wayne K.J."/>
            <person name="Tettelin H."/>
            <person name="Glass J.I."/>
            <person name="Rusch D."/>
            <person name="Podicherti R."/>
            <person name="Tsui H.-C.T."/>
            <person name="Winkler M.E."/>
        </authorList>
    </citation>
    <scope>NUCLEOTIDE SEQUENCE</scope>
</reference>
<organism evidence="1">
    <name type="scientific">marine metagenome</name>
    <dbReference type="NCBI Taxonomy" id="408172"/>
    <lineage>
        <taxon>unclassified sequences</taxon>
        <taxon>metagenomes</taxon>
        <taxon>ecological metagenomes</taxon>
    </lineage>
</organism>
<proteinExistence type="predicted"/>
<evidence type="ECO:0000313" key="1">
    <source>
        <dbReference type="EMBL" id="SVD19908.1"/>
    </source>
</evidence>
<dbReference type="AlphaFoldDB" id="A0A382TEW7"/>
<sequence length="86" mass="10088">MFYLKHEVTNLEDELKTLNRSIVAEREAVHVLKAEWSHFNDVGRLKGLSMRYLELRPTEPKQLKESRGLFNIQVVDDPDLEVIIKP</sequence>
<name>A0A382TEW7_9ZZZZ</name>
<gene>
    <name evidence="1" type="ORF">METZ01_LOCUS372762</name>
</gene>
<accession>A0A382TEW7</accession>
<protein>
    <submittedName>
        <fullName evidence="1">Uncharacterized protein</fullName>
    </submittedName>
</protein>
<dbReference type="EMBL" id="UINC01135637">
    <property type="protein sequence ID" value="SVD19908.1"/>
    <property type="molecule type" value="Genomic_DNA"/>
</dbReference>